<feature type="binding site" evidence="11">
    <location>
        <position position="29"/>
    </location>
    <ligand>
        <name>ATP</name>
        <dbReference type="ChEBI" id="CHEBI:30616"/>
    </ligand>
</feature>
<keyword evidence="10 11" id="KW-0694">RNA-binding</keyword>
<dbReference type="Gene3D" id="1.10.246.80">
    <property type="match status" value="1"/>
</dbReference>
<dbReference type="PANTHER" id="PTHR46173">
    <property type="entry name" value="CCA TRNA NUCLEOTIDYLTRANSFERASE 1, MITOCHONDRIAL"/>
    <property type="match status" value="1"/>
</dbReference>
<keyword evidence="5 11" id="KW-0479">Metal-binding</keyword>
<dbReference type="HAMAP" id="MF_01263">
    <property type="entry name" value="CCA_bact_type3"/>
    <property type="match status" value="1"/>
</dbReference>
<keyword evidence="9 11" id="KW-0460">Magnesium</keyword>
<gene>
    <name evidence="11" type="primary">cca</name>
    <name evidence="15" type="ORF">HNQ45_001243</name>
</gene>
<dbReference type="SUPFAM" id="SSF81301">
    <property type="entry name" value="Nucleotidyltransferase"/>
    <property type="match status" value="1"/>
</dbReference>
<keyword evidence="16" id="KW-1185">Reference proteome</keyword>
<feature type="binding site" evidence="11">
    <location>
        <position position="165"/>
    </location>
    <ligand>
        <name>ATP</name>
        <dbReference type="ChEBI" id="CHEBI:30616"/>
    </ligand>
</feature>
<feature type="binding site" evidence="11">
    <location>
        <position position="159"/>
    </location>
    <ligand>
        <name>CTP</name>
        <dbReference type="ChEBI" id="CHEBI:37563"/>
    </ligand>
</feature>
<dbReference type="GO" id="GO:0042245">
    <property type="term" value="P:RNA repair"/>
    <property type="evidence" value="ECO:0007669"/>
    <property type="project" value="UniProtKB-KW"/>
</dbReference>
<evidence type="ECO:0000259" key="12">
    <source>
        <dbReference type="Pfam" id="PF01743"/>
    </source>
</evidence>
<dbReference type="InterPro" id="IPR043519">
    <property type="entry name" value="NT_sf"/>
</dbReference>
<feature type="binding site" evidence="11">
    <location>
        <position position="113"/>
    </location>
    <ligand>
        <name>CTP</name>
        <dbReference type="ChEBI" id="CHEBI:37563"/>
    </ligand>
</feature>
<dbReference type="RefSeq" id="WP_183674700.1">
    <property type="nucleotide sequence ID" value="NZ_CBCRYX010000008.1"/>
</dbReference>
<dbReference type="EMBL" id="JACHHF010000007">
    <property type="protein sequence ID" value="MBB5176355.1"/>
    <property type="molecule type" value="Genomic_DNA"/>
</dbReference>
<name>A0A9Q2D0M6_9STAP</name>
<dbReference type="EC" id="2.7.7.72" evidence="11"/>
<dbReference type="Pfam" id="PF01743">
    <property type="entry name" value="PolyA_pol"/>
    <property type="match status" value="1"/>
</dbReference>
<feature type="domain" description="Poly A polymerase head" evidence="12">
    <location>
        <begin position="24"/>
        <end position="143"/>
    </location>
</feature>
<dbReference type="InterPro" id="IPR032810">
    <property type="entry name" value="CCA-adding_enz_C"/>
</dbReference>
<comment type="function">
    <text evidence="11">Catalyzes the addition and repair of the essential 3'-terminal CCA sequence in tRNAs without using a nucleic acid template. Adds these three nucleotides in the order of C, C, and A to the tRNA nucleotide-73, using CTP and ATP as substrates and producing inorganic pyrophosphate. tRNA 3'-terminal CCA addition is required both for tRNA processing and repair. Also involved in tRNA surveillance by mediating tandem CCA addition to generate a CCACCA at the 3' terminus of unstable tRNAs. While stable tRNAs receive only 3'-terminal CCA, unstable tRNAs are marked with CCACCA and rapidly degraded.</text>
</comment>
<evidence type="ECO:0000313" key="15">
    <source>
        <dbReference type="EMBL" id="MBB5176355.1"/>
    </source>
</evidence>
<dbReference type="GO" id="GO:0000049">
    <property type="term" value="F:tRNA binding"/>
    <property type="evidence" value="ECO:0007669"/>
    <property type="project" value="UniProtKB-UniRule"/>
</dbReference>
<keyword evidence="2 11" id="KW-0808">Transferase</keyword>
<evidence type="ECO:0000259" key="13">
    <source>
        <dbReference type="Pfam" id="PF12627"/>
    </source>
</evidence>
<feature type="binding site" evidence="11">
    <location>
        <position position="29"/>
    </location>
    <ligand>
        <name>CTP</name>
        <dbReference type="ChEBI" id="CHEBI:37563"/>
    </ligand>
</feature>
<feature type="binding site" evidence="11">
    <location>
        <position position="32"/>
    </location>
    <ligand>
        <name>CTP</name>
        <dbReference type="ChEBI" id="CHEBI:37563"/>
    </ligand>
</feature>
<dbReference type="Proteomes" id="UP000579136">
    <property type="component" value="Unassembled WGS sequence"/>
</dbReference>
<dbReference type="GO" id="GO:0004810">
    <property type="term" value="F:CCA tRNA nucleotidyltransferase activity"/>
    <property type="evidence" value="ECO:0007669"/>
    <property type="project" value="UniProtKB-UniRule"/>
</dbReference>
<feature type="binding site" evidence="11">
    <location>
        <position position="32"/>
    </location>
    <ligand>
        <name>ATP</name>
        <dbReference type="ChEBI" id="CHEBI:30616"/>
    </ligand>
</feature>
<protein>
    <recommendedName>
        <fullName evidence="11">CCA-adding enzyme</fullName>
        <ecNumber evidence="11">2.7.7.72</ecNumber>
    </recommendedName>
    <alternativeName>
        <fullName evidence="11">CCA tRNA nucleotidyltransferase</fullName>
    </alternativeName>
    <alternativeName>
        <fullName evidence="11">tRNA CCA-pyrophosphorylase</fullName>
    </alternativeName>
    <alternativeName>
        <fullName evidence="11">tRNA adenylyl-/cytidylyl- transferase</fullName>
    </alternativeName>
    <alternativeName>
        <fullName evidence="11">tRNA nucleotidyltransferase</fullName>
    </alternativeName>
    <alternativeName>
        <fullName evidence="11">tRNA-NT</fullName>
    </alternativeName>
</protein>
<dbReference type="InterPro" id="IPR050264">
    <property type="entry name" value="Bact_CCA-adding_enz_type3_sf"/>
</dbReference>
<feature type="domain" description="CCA-adding enzyme C-terminal" evidence="14">
    <location>
        <begin position="260"/>
        <end position="388"/>
    </location>
</feature>
<dbReference type="Gene3D" id="1.10.3090.10">
    <property type="entry name" value="cca-adding enzyme, domain 2"/>
    <property type="match status" value="1"/>
</dbReference>
<sequence length="392" mass="45779">MNLEETFKEANLILDTLQKNGFEAYFVGGSVRDYLMNVDIGDIDITTNALPEDIQNIFPRTIDVGVEHGTVIVVINKTPFEVTTYRTETTYSDYRRPDSVSFTTSIKEDLARRDFTMNAIAMDRMFKIYDPYNGQLSIKNKEIITVGDPYERFNEDALRMLRAIRFVSQLDFKLNKSTFNAISQLASNVKYISVERIVQELKKLYSGVNVSHAKSLLIHSEILNFLPYFNKLDIDYVKKTNVHSLINEIIIQQILNENNHFENELKLSNDEKNNIKDSLRLYKNLSENESPIILAYNYTEHDILNLKNIINDNNFLNQQYLKQINDILLEKKRLMIRSKKDLAVNGNDLMKTLNRRGGPWLKELISEIERNVLFNKLDNNYESIIEWVKDEY</sequence>
<dbReference type="InterPro" id="IPR032828">
    <property type="entry name" value="PolyA_RNA-bd"/>
</dbReference>
<evidence type="ECO:0000256" key="3">
    <source>
        <dbReference type="ARBA" id="ARBA00022694"/>
    </source>
</evidence>
<dbReference type="SUPFAM" id="SSF81891">
    <property type="entry name" value="Poly A polymerase C-terminal region-like"/>
    <property type="match status" value="1"/>
</dbReference>
<feature type="binding site" evidence="11">
    <location>
        <position position="156"/>
    </location>
    <ligand>
        <name>ATP</name>
        <dbReference type="ChEBI" id="CHEBI:30616"/>
    </ligand>
</feature>
<dbReference type="GO" id="GO:0005524">
    <property type="term" value="F:ATP binding"/>
    <property type="evidence" value="ECO:0007669"/>
    <property type="project" value="UniProtKB-UniRule"/>
</dbReference>
<dbReference type="AlphaFoldDB" id="A0A9Q2D0M6"/>
<keyword evidence="3 11" id="KW-0819">tRNA processing</keyword>
<feature type="binding site" evidence="11">
    <location>
        <position position="44"/>
    </location>
    <ligand>
        <name>Mg(2+)</name>
        <dbReference type="ChEBI" id="CHEBI:18420"/>
    </ligand>
</feature>
<comment type="caution">
    <text evidence="15">The sequence shown here is derived from an EMBL/GenBank/DDBJ whole genome shotgun (WGS) entry which is preliminary data.</text>
</comment>
<evidence type="ECO:0000256" key="9">
    <source>
        <dbReference type="ARBA" id="ARBA00022842"/>
    </source>
</evidence>
<feature type="binding site" evidence="11">
    <location>
        <position position="162"/>
    </location>
    <ligand>
        <name>ATP</name>
        <dbReference type="ChEBI" id="CHEBI:30616"/>
    </ligand>
</feature>
<dbReference type="Gene3D" id="3.30.460.10">
    <property type="entry name" value="Beta Polymerase, domain 2"/>
    <property type="match status" value="1"/>
</dbReference>
<feature type="binding site" evidence="11">
    <location>
        <position position="165"/>
    </location>
    <ligand>
        <name>CTP</name>
        <dbReference type="ChEBI" id="CHEBI:37563"/>
    </ligand>
</feature>
<evidence type="ECO:0000256" key="2">
    <source>
        <dbReference type="ARBA" id="ARBA00022679"/>
    </source>
</evidence>
<comment type="catalytic activity">
    <reaction evidence="11">
        <text>a tRNA with a 3' CCA end + 2 CTP + ATP = a tRNA with a 3' CCACCA end + 3 diphosphate</text>
        <dbReference type="Rhea" id="RHEA:76235"/>
        <dbReference type="Rhea" id="RHEA-COMP:10468"/>
        <dbReference type="Rhea" id="RHEA-COMP:18655"/>
        <dbReference type="ChEBI" id="CHEBI:30616"/>
        <dbReference type="ChEBI" id="CHEBI:33019"/>
        <dbReference type="ChEBI" id="CHEBI:37563"/>
        <dbReference type="ChEBI" id="CHEBI:83071"/>
        <dbReference type="ChEBI" id="CHEBI:195187"/>
    </reaction>
</comment>
<feature type="binding site" evidence="11">
    <location>
        <position position="156"/>
    </location>
    <ligand>
        <name>CTP</name>
        <dbReference type="ChEBI" id="CHEBI:37563"/>
    </ligand>
</feature>
<evidence type="ECO:0000259" key="14">
    <source>
        <dbReference type="Pfam" id="PF13735"/>
    </source>
</evidence>
<dbReference type="Pfam" id="PF12627">
    <property type="entry name" value="PolyA_pol_RNAbd"/>
    <property type="match status" value="1"/>
</dbReference>
<feature type="binding site" evidence="11">
    <location>
        <position position="162"/>
    </location>
    <ligand>
        <name>CTP</name>
        <dbReference type="ChEBI" id="CHEBI:37563"/>
    </ligand>
</feature>
<comment type="cofactor">
    <cofactor evidence="1 11">
        <name>Mg(2+)</name>
        <dbReference type="ChEBI" id="CHEBI:18420"/>
    </cofactor>
</comment>
<dbReference type="NCBIfam" id="NF009814">
    <property type="entry name" value="PRK13299.1"/>
    <property type="match status" value="1"/>
</dbReference>
<feature type="domain" description="tRNA nucleotidyltransferase/poly(A) polymerase RNA and SrmB- binding" evidence="13">
    <location>
        <begin position="171"/>
        <end position="229"/>
    </location>
</feature>
<evidence type="ECO:0000256" key="1">
    <source>
        <dbReference type="ARBA" id="ARBA00001946"/>
    </source>
</evidence>
<evidence type="ECO:0000256" key="7">
    <source>
        <dbReference type="ARBA" id="ARBA00022800"/>
    </source>
</evidence>
<evidence type="ECO:0000256" key="10">
    <source>
        <dbReference type="ARBA" id="ARBA00022884"/>
    </source>
</evidence>
<dbReference type="GO" id="GO:0000287">
    <property type="term" value="F:magnesium ion binding"/>
    <property type="evidence" value="ECO:0007669"/>
    <property type="project" value="UniProtKB-UniRule"/>
</dbReference>
<keyword evidence="8 11" id="KW-0067">ATP-binding</keyword>
<evidence type="ECO:0000256" key="8">
    <source>
        <dbReference type="ARBA" id="ARBA00022840"/>
    </source>
</evidence>
<reference evidence="15 16" key="1">
    <citation type="submission" date="2020-08" db="EMBL/GenBank/DDBJ databases">
        <title>Genomic Encyclopedia of Type Strains, Phase IV (KMG-IV): sequencing the most valuable type-strain genomes for metagenomic binning, comparative biology and taxonomic classification.</title>
        <authorList>
            <person name="Goeker M."/>
        </authorList>
    </citation>
    <scope>NUCLEOTIDE SEQUENCE [LARGE SCALE GENOMIC DNA]</scope>
    <source>
        <strain evidence="15 16">DSM 19163</strain>
    </source>
</reference>
<feature type="binding site" evidence="11">
    <location>
        <position position="159"/>
    </location>
    <ligand>
        <name>ATP</name>
        <dbReference type="ChEBI" id="CHEBI:30616"/>
    </ligand>
</feature>
<evidence type="ECO:0000256" key="4">
    <source>
        <dbReference type="ARBA" id="ARBA00022695"/>
    </source>
</evidence>
<evidence type="ECO:0000256" key="5">
    <source>
        <dbReference type="ARBA" id="ARBA00022723"/>
    </source>
</evidence>
<dbReference type="Pfam" id="PF13735">
    <property type="entry name" value="tRNA_NucTran2_2"/>
    <property type="match status" value="1"/>
</dbReference>
<evidence type="ECO:0000313" key="16">
    <source>
        <dbReference type="Proteomes" id="UP000579136"/>
    </source>
</evidence>
<dbReference type="CDD" id="cd05398">
    <property type="entry name" value="NT_ClassII-CCAase"/>
    <property type="match status" value="1"/>
</dbReference>
<comment type="miscellaneous">
    <text evidence="11">A single active site specifically recognizes both ATP and CTP and is responsible for their addition.</text>
</comment>
<comment type="catalytic activity">
    <reaction evidence="11">
        <text>a tRNA precursor + 2 CTP + ATP = a tRNA with a 3' CCA end + 3 diphosphate</text>
        <dbReference type="Rhea" id="RHEA:14433"/>
        <dbReference type="Rhea" id="RHEA-COMP:10465"/>
        <dbReference type="Rhea" id="RHEA-COMP:10468"/>
        <dbReference type="ChEBI" id="CHEBI:30616"/>
        <dbReference type="ChEBI" id="CHEBI:33019"/>
        <dbReference type="ChEBI" id="CHEBI:37563"/>
        <dbReference type="ChEBI" id="CHEBI:74896"/>
        <dbReference type="ChEBI" id="CHEBI:83071"/>
        <dbReference type="EC" id="2.7.7.72"/>
    </reaction>
</comment>
<organism evidence="15 16">
    <name type="scientific">Nosocomiicoccus ampullae</name>
    <dbReference type="NCBI Taxonomy" id="489910"/>
    <lineage>
        <taxon>Bacteria</taxon>
        <taxon>Bacillati</taxon>
        <taxon>Bacillota</taxon>
        <taxon>Bacilli</taxon>
        <taxon>Bacillales</taxon>
        <taxon>Staphylococcaceae</taxon>
        <taxon>Nosocomiicoccus</taxon>
    </lineage>
</organism>
<feature type="binding site" evidence="11">
    <location>
        <position position="42"/>
    </location>
    <ligand>
        <name>Mg(2+)</name>
        <dbReference type="ChEBI" id="CHEBI:18420"/>
    </ligand>
</feature>
<keyword evidence="7 11" id="KW-0692">RNA repair</keyword>
<proteinExistence type="inferred from homology"/>
<dbReference type="GO" id="GO:0001680">
    <property type="term" value="P:tRNA 3'-terminal CCA addition"/>
    <property type="evidence" value="ECO:0007669"/>
    <property type="project" value="UniProtKB-UniRule"/>
</dbReference>
<dbReference type="GO" id="GO:0016787">
    <property type="term" value="F:hydrolase activity"/>
    <property type="evidence" value="ECO:0007669"/>
    <property type="project" value="UniProtKB-KW"/>
</dbReference>
<evidence type="ECO:0000256" key="6">
    <source>
        <dbReference type="ARBA" id="ARBA00022741"/>
    </source>
</evidence>
<comment type="subunit">
    <text evidence="11">Homodimer.</text>
</comment>
<keyword evidence="15" id="KW-0378">Hydrolase</keyword>
<feature type="binding site" evidence="11">
    <location>
        <position position="113"/>
    </location>
    <ligand>
        <name>ATP</name>
        <dbReference type="ChEBI" id="CHEBI:30616"/>
    </ligand>
</feature>
<dbReference type="InterPro" id="IPR023068">
    <property type="entry name" value="CCA-adding_enz_firmicutes"/>
</dbReference>
<dbReference type="InterPro" id="IPR002646">
    <property type="entry name" value="PolA_pol_head_dom"/>
</dbReference>
<accession>A0A9Q2D0M6</accession>
<keyword evidence="6 11" id="KW-0547">Nucleotide-binding</keyword>
<comment type="similarity">
    <text evidence="11">Belongs to the tRNA nucleotidyltransferase/poly(A) polymerase family. Bacterial CCA-adding enzyme type 3 subfamily.</text>
</comment>
<dbReference type="PANTHER" id="PTHR46173:SF1">
    <property type="entry name" value="CCA TRNA NUCLEOTIDYLTRANSFERASE 1, MITOCHONDRIAL"/>
    <property type="match status" value="1"/>
</dbReference>
<keyword evidence="4 11" id="KW-0548">Nucleotidyltransferase</keyword>
<evidence type="ECO:0000256" key="11">
    <source>
        <dbReference type="HAMAP-Rule" id="MF_01263"/>
    </source>
</evidence>